<evidence type="ECO:0000256" key="1">
    <source>
        <dbReference type="SAM" id="MobiDB-lite"/>
    </source>
</evidence>
<dbReference type="Pfam" id="PF05270">
    <property type="entry name" value="AbfB"/>
    <property type="match status" value="1"/>
</dbReference>
<dbReference type="CDD" id="cd04508">
    <property type="entry name" value="Tudor_SF"/>
    <property type="match status" value="1"/>
</dbReference>
<accession>A0A913Y1B4</accession>
<dbReference type="GO" id="GO:0046373">
    <property type="term" value="P:L-arabinose metabolic process"/>
    <property type="evidence" value="ECO:0007669"/>
    <property type="project" value="InterPro"/>
</dbReference>
<organism evidence="4 5">
    <name type="scientific">Exaiptasia diaphana</name>
    <name type="common">Tropical sea anemone</name>
    <name type="synonym">Aiptasia pulchella</name>
    <dbReference type="NCBI Taxonomy" id="2652724"/>
    <lineage>
        <taxon>Eukaryota</taxon>
        <taxon>Metazoa</taxon>
        <taxon>Cnidaria</taxon>
        <taxon>Anthozoa</taxon>
        <taxon>Hexacorallia</taxon>
        <taxon>Actiniaria</taxon>
        <taxon>Aiptasiidae</taxon>
        <taxon>Exaiptasia</taxon>
    </lineage>
</organism>
<dbReference type="CDD" id="cd23265">
    <property type="entry name" value="beta-trefoil_ABD_ABFB-like"/>
    <property type="match status" value="1"/>
</dbReference>
<dbReference type="InterPro" id="IPR048924">
    <property type="entry name" value="BAHCC1-like_Tudor"/>
</dbReference>
<dbReference type="SUPFAM" id="SSF110221">
    <property type="entry name" value="AbfB domain"/>
    <property type="match status" value="1"/>
</dbReference>
<name>A0A913Y1B4_EXADI</name>
<feature type="domain" description="BAHCC1-like Tudor" evidence="3">
    <location>
        <begin position="259"/>
        <end position="312"/>
    </location>
</feature>
<proteinExistence type="predicted"/>
<dbReference type="EnsemblMetazoa" id="XM_021057540.2">
    <property type="protein sequence ID" value="XP_020913199.1"/>
    <property type="gene ID" value="LOC110250892"/>
</dbReference>
<dbReference type="Gene3D" id="2.30.30.140">
    <property type="match status" value="1"/>
</dbReference>
<protein>
    <recommendedName>
        <fullName evidence="6">Tudor domain-containing protein</fullName>
    </recommendedName>
</protein>
<feature type="region of interest" description="Disordered" evidence="1">
    <location>
        <begin position="347"/>
        <end position="380"/>
    </location>
</feature>
<reference evidence="4" key="1">
    <citation type="submission" date="2022-11" db="UniProtKB">
        <authorList>
            <consortium name="EnsemblMetazoa"/>
        </authorList>
    </citation>
    <scope>IDENTIFICATION</scope>
</reference>
<evidence type="ECO:0000259" key="2">
    <source>
        <dbReference type="Pfam" id="PF05270"/>
    </source>
</evidence>
<feature type="compositionally biased region" description="Basic and acidic residues" evidence="1">
    <location>
        <begin position="351"/>
        <end position="380"/>
    </location>
</feature>
<sequence length="572" mass="64199">MADRLTVNMGTPTRLTNSFRDLPVMDKVHLSRNLSSELIPDSQPLDAKFRFNSVMFSCTLPAWSDDRKNARKRKERERKKSLSKGKDRYTIVKGLAGGPDGISFESATKKKHFLRVRDNILIVEAYDDSEDYRKQSTFIPLQDMWFGGYVVFESLVEPAHFIRRCAEQLMLQKYENSPFFKEDASFKLARKRCIVCIKIGSRVWARVEKGCFLRGTVIAVDDMVHIQLENGNKISHKKLPPNTTSECAYVPDIIPHPLEIDVGTRVLARWFNRLDSYYPATITAVRRTYFNVKYDDGDKGSNNINEIRLLKQPEVEGGASIPSWSSLDGLPRVGGLCIDSSGEYSASEEISDGHDATNERWTSIKDHRPESPIDTGHETDTKEAHFGYENNLQYLTPNIQPLHAPVVRNVSQPREEPQQGNILTKKCGTMKTPMLCPTSKQVTLQITPQHMTLNSLTASCPLTPPGSPRLMPKITQLVTQVTQNVTEGLTPQASQHLTVPEAIPMVPTSPKMARALMSKSVPPHIPPTSPKLLRRLSGPLSPNIGAAQSIITPQVEKDLALIKLPRMEAMEY</sequence>
<dbReference type="AlphaFoldDB" id="A0A913Y1B4"/>
<evidence type="ECO:0000259" key="3">
    <source>
        <dbReference type="Pfam" id="PF21744"/>
    </source>
</evidence>
<evidence type="ECO:0000313" key="4">
    <source>
        <dbReference type="EnsemblMetazoa" id="XP_020913199.1"/>
    </source>
</evidence>
<dbReference type="RefSeq" id="XP_020913199.1">
    <property type="nucleotide sequence ID" value="XM_021057540.2"/>
</dbReference>
<dbReference type="Proteomes" id="UP000887567">
    <property type="component" value="Unplaced"/>
</dbReference>
<feature type="domain" description="Alpha-L-arabinofuranosidase B arabinose-binding" evidence="2">
    <location>
        <begin position="77"/>
        <end position="187"/>
    </location>
</feature>
<keyword evidence="5" id="KW-1185">Reference proteome</keyword>
<dbReference type="OrthoDB" id="6021197at2759"/>
<dbReference type="Gene3D" id="2.80.10.50">
    <property type="match status" value="1"/>
</dbReference>
<dbReference type="GeneID" id="110250892"/>
<dbReference type="Pfam" id="PF21744">
    <property type="entry name" value="BAHCC1-like_Tudor"/>
    <property type="match status" value="1"/>
</dbReference>
<dbReference type="GO" id="GO:0046556">
    <property type="term" value="F:alpha-L-arabinofuranosidase activity"/>
    <property type="evidence" value="ECO:0007669"/>
    <property type="project" value="InterPro"/>
</dbReference>
<dbReference type="InterPro" id="IPR036195">
    <property type="entry name" value="AbfB_ABD_sf"/>
</dbReference>
<dbReference type="InterPro" id="IPR007934">
    <property type="entry name" value="AbfB_ABD"/>
</dbReference>
<evidence type="ECO:0000313" key="5">
    <source>
        <dbReference type="Proteomes" id="UP000887567"/>
    </source>
</evidence>
<evidence type="ECO:0008006" key="6">
    <source>
        <dbReference type="Google" id="ProtNLM"/>
    </source>
</evidence>